<proteinExistence type="predicted"/>
<evidence type="ECO:0000313" key="2">
    <source>
        <dbReference type="Proteomes" id="UP001064048"/>
    </source>
</evidence>
<comment type="caution">
    <text evidence="1">The sequence shown here is derived from an EMBL/GenBank/DDBJ whole genome shotgun (WGS) entry which is preliminary data.</text>
</comment>
<accession>A0ACC0JA61</accession>
<keyword evidence="2" id="KW-1185">Reference proteome</keyword>
<dbReference type="EMBL" id="CM046113">
    <property type="protein sequence ID" value="KAI8421016.1"/>
    <property type="molecule type" value="Genomic_DNA"/>
</dbReference>
<dbReference type="Proteomes" id="UP001064048">
    <property type="component" value="Chromosome 13"/>
</dbReference>
<name>A0ACC0JA61_CHOFU</name>
<sequence>MQWWQQDELMLQPGYPAHFLTVLRHRRRLDKKNITRNCTIVVKHCRPHEGSRIDGTCNNYKFPTRGSARGPYLRLLNPDYANDKQDIRKDRNGNDLPSARRVRTTLQSDGRVVDKHDFTIAAYHYLEFIHRDVSILNGPRDYLVYRQYCCLPEGQLDRRCKPIPVPNDDPYLRVTDIRCMNFSRAETFQDNGCVNETISPEQINFQTPVIDLSTIYGVDEKGLDSVRLYKHGLLKLEYRDFRNVPLANLTSNPVDPISGLAMSTPQLLGNITTLGRLLQNSTALGQIKGLGDLVMSGQIPGIGNMIMLNPKTVVNNNKRVNSTLLSRRRRQDTVPVSLPSTGGLNDAILSPIMEEVGDVTPILMGIVNMTLRNDTICLQNMNNESRCYAFGFPEAGNFDLRTTSFAIFFMREHNRLAKVLHELNPCWKDDRLFKVAKQINIATASNILMYELLPMILGYKHMKKYGLISEHVHHVTAYDEDAVPLVYAEFEIAIRYYHTLLDGRTKYI</sequence>
<organism evidence="1 2">
    <name type="scientific">Choristoneura fumiferana</name>
    <name type="common">Spruce budworm moth</name>
    <name type="synonym">Archips fumiferana</name>
    <dbReference type="NCBI Taxonomy" id="7141"/>
    <lineage>
        <taxon>Eukaryota</taxon>
        <taxon>Metazoa</taxon>
        <taxon>Ecdysozoa</taxon>
        <taxon>Arthropoda</taxon>
        <taxon>Hexapoda</taxon>
        <taxon>Insecta</taxon>
        <taxon>Pterygota</taxon>
        <taxon>Neoptera</taxon>
        <taxon>Endopterygota</taxon>
        <taxon>Lepidoptera</taxon>
        <taxon>Glossata</taxon>
        <taxon>Ditrysia</taxon>
        <taxon>Tortricoidea</taxon>
        <taxon>Tortricidae</taxon>
        <taxon>Tortricinae</taxon>
        <taxon>Choristoneura</taxon>
    </lineage>
</organism>
<reference evidence="1 2" key="1">
    <citation type="journal article" date="2022" name="Genome Biol. Evol.">
        <title>The Spruce Budworm Genome: Reconstructing the Evolutionary History of Antifreeze Proteins.</title>
        <authorList>
            <person name="Beliveau C."/>
            <person name="Gagne P."/>
            <person name="Picq S."/>
            <person name="Vernygora O."/>
            <person name="Keeling C.I."/>
            <person name="Pinkney K."/>
            <person name="Doucet D."/>
            <person name="Wen F."/>
            <person name="Johnston J.S."/>
            <person name="Maaroufi H."/>
            <person name="Boyle B."/>
            <person name="Laroche J."/>
            <person name="Dewar K."/>
            <person name="Juretic N."/>
            <person name="Blackburn G."/>
            <person name="Nisole A."/>
            <person name="Brunet B."/>
            <person name="Brandao M."/>
            <person name="Lumley L."/>
            <person name="Duan J."/>
            <person name="Quan G."/>
            <person name="Lucarotti C.J."/>
            <person name="Roe A.D."/>
            <person name="Sperling F.A.H."/>
            <person name="Levesque R.C."/>
            <person name="Cusson M."/>
        </authorList>
    </citation>
    <scope>NUCLEOTIDE SEQUENCE [LARGE SCALE GENOMIC DNA]</scope>
    <source>
        <strain evidence="1">Glfc:IPQL:Cfum</strain>
    </source>
</reference>
<evidence type="ECO:0000313" key="1">
    <source>
        <dbReference type="EMBL" id="KAI8421016.1"/>
    </source>
</evidence>
<gene>
    <name evidence="1" type="ORF">MSG28_008148</name>
</gene>
<protein>
    <submittedName>
        <fullName evidence="1">Uncharacterized protein</fullName>
    </submittedName>
</protein>